<dbReference type="CDD" id="cd09872">
    <property type="entry name" value="PIN_Sll0205-like"/>
    <property type="match status" value="1"/>
</dbReference>
<protein>
    <submittedName>
        <fullName evidence="2">Type II toxin-antitoxin system VapC family toxin</fullName>
    </submittedName>
</protein>
<dbReference type="Gene3D" id="3.40.50.1010">
    <property type="entry name" value="5'-nuclease"/>
    <property type="match status" value="1"/>
</dbReference>
<reference evidence="2 3" key="1">
    <citation type="submission" date="2023-02" db="EMBL/GenBank/DDBJ databases">
        <title>Genome sequence of Sphingomonas naphthae.</title>
        <authorList>
            <person name="Kim S."/>
            <person name="Heo J."/>
            <person name="Kwon S.-W."/>
        </authorList>
    </citation>
    <scope>NUCLEOTIDE SEQUENCE [LARGE SCALE GENOMIC DNA]</scope>
    <source>
        <strain evidence="2 3">KACC 18716</strain>
    </source>
</reference>
<gene>
    <name evidence="2" type="ORF">PQ455_02145</name>
</gene>
<dbReference type="Proteomes" id="UP001220395">
    <property type="component" value="Chromosome"/>
</dbReference>
<dbReference type="InterPro" id="IPR002716">
    <property type="entry name" value="PIN_dom"/>
</dbReference>
<dbReference type="InterPro" id="IPR029060">
    <property type="entry name" value="PIN-like_dom_sf"/>
</dbReference>
<keyword evidence="3" id="KW-1185">Reference proteome</keyword>
<dbReference type="Pfam" id="PF01850">
    <property type="entry name" value="PIN"/>
    <property type="match status" value="1"/>
</dbReference>
<evidence type="ECO:0000313" key="2">
    <source>
        <dbReference type="EMBL" id="WCT74054.1"/>
    </source>
</evidence>
<dbReference type="SUPFAM" id="SSF88723">
    <property type="entry name" value="PIN domain-like"/>
    <property type="match status" value="1"/>
</dbReference>
<dbReference type="PANTHER" id="PTHR36173">
    <property type="entry name" value="RIBONUCLEASE VAPC16-RELATED"/>
    <property type="match status" value="1"/>
</dbReference>
<organism evidence="2 3">
    <name type="scientific">Sphingomonas naphthae</name>
    <dbReference type="NCBI Taxonomy" id="1813468"/>
    <lineage>
        <taxon>Bacteria</taxon>
        <taxon>Pseudomonadati</taxon>
        <taxon>Pseudomonadota</taxon>
        <taxon>Alphaproteobacteria</taxon>
        <taxon>Sphingomonadales</taxon>
        <taxon>Sphingomonadaceae</taxon>
        <taxon>Sphingomonas</taxon>
    </lineage>
</organism>
<dbReference type="EMBL" id="CP117411">
    <property type="protein sequence ID" value="WCT74054.1"/>
    <property type="molecule type" value="Genomic_DNA"/>
</dbReference>
<proteinExistence type="predicted"/>
<dbReference type="RefSeq" id="WP_273688779.1">
    <property type="nucleotide sequence ID" value="NZ_CP117411.1"/>
</dbReference>
<feature type="domain" description="PIN" evidence="1">
    <location>
        <begin position="4"/>
        <end position="120"/>
    </location>
</feature>
<evidence type="ECO:0000313" key="3">
    <source>
        <dbReference type="Proteomes" id="UP001220395"/>
    </source>
</evidence>
<dbReference type="InterPro" id="IPR041705">
    <property type="entry name" value="PIN_Sll0205"/>
</dbReference>
<evidence type="ECO:0000259" key="1">
    <source>
        <dbReference type="Pfam" id="PF01850"/>
    </source>
</evidence>
<dbReference type="InterPro" id="IPR052919">
    <property type="entry name" value="TA_system_RNase"/>
</dbReference>
<accession>A0ABY7TPD7</accession>
<dbReference type="PANTHER" id="PTHR36173:SF2">
    <property type="entry name" value="RIBONUCLEASE VAPC16"/>
    <property type="match status" value="1"/>
</dbReference>
<sequence length="126" mass="14220">MRLLLDTHALIWWVRGDERMRVRDEIMDPANDKLVSAVSAVEIATKVRLGKLPEAEDLARHFEAVVDFQGFDRMALTTAQGLLAGNMPGTHKDPFDRMLAAQALSENLVLVSNDEAFDQFGVRRLW</sequence>
<name>A0ABY7TPD7_9SPHN</name>